<feature type="domain" description="FecR protein" evidence="2">
    <location>
        <begin position="60"/>
        <end position="147"/>
    </location>
</feature>
<dbReference type="OrthoDB" id="9109022at2"/>
<dbReference type="EMBL" id="FCOF02000037">
    <property type="protein sequence ID" value="SAK84435.1"/>
    <property type="molecule type" value="Genomic_DNA"/>
</dbReference>
<dbReference type="Proteomes" id="UP000054870">
    <property type="component" value="Unassembled WGS sequence"/>
</dbReference>
<keyword evidence="4" id="KW-1185">Reference proteome</keyword>
<dbReference type="Pfam" id="PF04773">
    <property type="entry name" value="FecR"/>
    <property type="match status" value="1"/>
</dbReference>
<dbReference type="AlphaFoldDB" id="A0A158CQ10"/>
<accession>A0A158CQ10</accession>
<comment type="caution">
    <text evidence="3">The sequence shown here is derived from an EMBL/GenBank/DDBJ whole genome shotgun (WGS) entry which is preliminary data.</text>
</comment>
<name>A0A158CQ10_9BURK</name>
<evidence type="ECO:0000313" key="3">
    <source>
        <dbReference type="EMBL" id="SAK84435.1"/>
    </source>
</evidence>
<gene>
    <name evidence="3" type="ORF">AWB75_05539</name>
</gene>
<organism evidence="3 4">
    <name type="scientific">Caballeronia catudaia</name>
    <dbReference type="NCBI Taxonomy" id="1777136"/>
    <lineage>
        <taxon>Bacteria</taxon>
        <taxon>Pseudomonadati</taxon>
        <taxon>Pseudomonadota</taxon>
        <taxon>Betaproteobacteria</taxon>
        <taxon>Burkholderiales</taxon>
        <taxon>Burkholderiaceae</taxon>
        <taxon>Caballeronia</taxon>
    </lineage>
</organism>
<evidence type="ECO:0000256" key="1">
    <source>
        <dbReference type="SAM" id="SignalP"/>
    </source>
</evidence>
<dbReference type="InterPro" id="IPR006860">
    <property type="entry name" value="FecR"/>
</dbReference>
<dbReference type="RefSeq" id="WP_061127240.1">
    <property type="nucleotide sequence ID" value="NZ_FCOF02000037.1"/>
</dbReference>
<feature type="chain" id="PRO_5007623153" evidence="1">
    <location>
        <begin position="28"/>
        <end position="299"/>
    </location>
</feature>
<keyword evidence="1" id="KW-0732">Signal</keyword>
<protein>
    <submittedName>
        <fullName evidence="3">FecR protein</fullName>
    </submittedName>
</protein>
<evidence type="ECO:0000313" key="4">
    <source>
        <dbReference type="Proteomes" id="UP000054870"/>
    </source>
</evidence>
<proteinExistence type="predicted"/>
<evidence type="ECO:0000259" key="2">
    <source>
        <dbReference type="Pfam" id="PF04773"/>
    </source>
</evidence>
<feature type="signal peptide" evidence="1">
    <location>
        <begin position="1"/>
        <end position="27"/>
    </location>
</feature>
<sequence length="299" mass="31895">MNARTRFHALRIGFAIACLCALHSVRASQFILLPEGTVTLIRATTVFNVDAPIALEQGDLLATAAQGGAQLEADGTIVALGADTRIAIDAAPGGDSLALLSGWIKIARTKANAPFSIDTPTLQFALRDGVAVLHANRDATSLFLETGGMTLTLPEHADAHRQLDGEHYAAREAGKPLDVSTRPASAFIAGMPRPFRDPLASVASVASVSAPAKAKLIVPSQGRPATFADLADWLTAPLAVRRSFVARFRPLAHGEPFRSQVRQNLRTLPEWRRVLCPPPAMPRRRAVVPVQAQSTEVES</sequence>
<reference evidence="3" key="1">
    <citation type="submission" date="2016-01" db="EMBL/GenBank/DDBJ databases">
        <authorList>
            <person name="Peeters C."/>
        </authorList>
    </citation>
    <scope>NUCLEOTIDE SEQUENCE [LARGE SCALE GENOMIC DNA]</scope>
    <source>
        <strain evidence="3">LMG 29318</strain>
    </source>
</reference>